<dbReference type="InterPro" id="IPR018108">
    <property type="entry name" value="MCP_transmembrane"/>
</dbReference>
<dbReference type="FunFam" id="1.50.40.10:FF:000007">
    <property type="entry name" value="Mitochondrial tricarboxylate transport protein-like"/>
    <property type="match status" value="1"/>
</dbReference>
<dbReference type="PROSITE" id="PS50920">
    <property type="entry name" value="SOLCAR"/>
    <property type="match status" value="3"/>
</dbReference>
<evidence type="ECO:0000313" key="12">
    <source>
        <dbReference type="EMBL" id="CAG7721297.1"/>
    </source>
</evidence>
<comment type="caution">
    <text evidence="12">The sequence shown here is derived from an EMBL/GenBank/DDBJ whole genome shotgun (WGS) entry which is preliminary data.</text>
</comment>
<proteinExistence type="inferred from homology"/>
<dbReference type="GO" id="GO:0031966">
    <property type="term" value="C:mitochondrial membrane"/>
    <property type="evidence" value="ECO:0007669"/>
    <property type="project" value="UniProtKB-SubCell"/>
</dbReference>
<dbReference type="EMBL" id="CAJVCH010078272">
    <property type="protein sequence ID" value="CAG7721297.1"/>
    <property type="molecule type" value="Genomic_DNA"/>
</dbReference>
<evidence type="ECO:0000256" key="11">
    <source>
        <dbReference type="RuleBase" id="RU000488"/>
    </source>
</evidence>
<dbReference type="Pfam" id="PF00153">
    <property type="entry name" value="Mito_carr"/>
    <property type="match status" value="3"/>
</dbReference>
<dbReference type="OrthoDB" id="44467at2759"/>
<organism evidence="12 13">
    <name type="scientific">Allacma fusca</name>
    <dbReference type="NCBI Taxonomy" id="39272"/>
    <lineage>
        <taxon>Eukaryota</taxon>
        <taxon>Metazoa</taxon>
        <taxon>Ecdysozoa</taxon>
        <taxon>Arthropoda</taxon>
        <taxon>Hexapoda</taxon>
        <taxon>Collembola</taxon>
        <taxon>Symphypleona</taxon>
        <taxon>Sminthuridae</taxon>
        <taxon>Allacma</taxon>
    </lineage>
</organism>
<comment type="subcellular location">
    <subcellularLocation>
        <location evidence="1">Mitochondrion membrane</location>
        <topology evidence="1">Multi-pass membrane protein</topology>
    </subcellularLocation>
</comment>
<evidence type="ECO:0000256" key="3">
    <source>
        <dbReference type="ARBA" id="ARBA00022448"/>
    </source>
</evidence>
<sequence>MLYKEQVKVSHNTHIMDGLRSPFIYRPWMNKNGAAAAVSGGGLKGIVAGGITGGIEICITYPTEFVKTQLQLDEKSGKSKQYTGISDCVKKTVQARGVFGLYRGLSVLVYGSIPKSAVRFGAFEEFKKRSVDSKGNLSPGMRLLCGLGAGVAEAIFAVTPMETVKVKFINDQRSGNPKFKGFFHGVREIIRAEGIGGTYKGLTATIIKQGSNQAIRFFVMETMKDWYRGGDPAKPVPKLLVGAFGVVAGAASVFGNTPIDVVKTRMQGLEAKKYKNTWDCAVKIWQNEGPKAFYKGTVPRLSRVCLDVGITFMIYDSFMELKLLCVTLVTVDIPTTEGVSPGRQACLTNSIERNVNSYPYNSTSMDSHCNGGSHTRAFTVSIVTAEFLCADKCQLLTYALLLITKTWKSKRGILFS</sequence>
<dbReference type="AlphaFoldDB" id="A0A8J2JLN5"/>
<keyword evidence="13" id="KW-1185">Reference proteome</keyword>
<keyword evidence="4 10" id="KW-0812">Transmembrane</keyword>
<dbReference type="PANTHER" id="PTHR45788:SF4">
    <property type="entry name" value="TRICARBOXYLATE TRANSPORT PROTEIN, MITOCHONDRIAL"/>
    <property type="match status" value="1"/>
</dbReference>
<evidence type="ECO:0000256" key="6">
    <source>
        <dbReference type="ARBA" id="ARBA00022989"/>
    </source>
</evidence>
<keyword evidence="8 10" id="KW-0472">Membrane</keyword>
<name>A0A8J2JLN5_9HEXA</name>
<feature type="repeat" description="Solcar" evidence="10">
    <location>
        <begin position="140"/>
        <end position="226"/>
    </location>
</feature>
<evidence type="ECO:0000256" key="4">
    <source>
        <dbReference type="ARBA" id="ARBA00022692"/>
    </source>
</evidence>
<keyword evidence="6" id="KW-1133">Transmembrane helix</keyword>
<evidence type="ECO:0000256" key="1">
    <source>
        <dbReference type="ARBA" id="ARBA00004225"/>
    </source>
</evidence>
<feature type="repeat" description="Solcar" evidence="10">
    <location>
        <begin position="40"/>
        <end position="129"/>
    </location>
</feature>
<evidence type="ECO:0000256" key="9">
    <source>
        <dbReference type="ARBA" id="ARBA00042640"/>
    </source>
</evidence>
<dbReference type="GO" id="GO:0006843">
    <property type="term" value="P:mitochondrial citrate transmembrane transport"/>
    <property type="evidence" value="ECO:0007669"/>
    <property type="project" value="TreeGrafter"/>
</dbReference>
<gene>
    <name evidence="12" type="ORF">AFUS01_LOCUS10520</name>
</gene>
<dbReference type="Proteomes" id="UP000708208">
    <property type="component" value="Unassembled WGS sequence"/>
</dbReference>
<evidence type="ECO:0000256" key="2">
    <source>
        <dbReference type="ARBA" id="ARBA00006375"/>
    </source>
</evidence>
<keyword evidence="3 11" id="KW-0813">Transport</keyword>
<keyword evidence="5" id="KW-0677">Repeat</keyword>
<evidence type="ECO:0000313" key="13">
    <source>
        <dbReference type="Proteomes" id="UP000708208"/>
    </source>
</evidence>
<evidence type="ECO:0000256" key="8">
    <source>
        <dbReference type="ARBA" id="ARBA00023136"/>
    </source>
</evidence>
<comment type="similarity">
    <text evidence="2 11">Belongs to the mitochondrial carrier (TC 2.A.29) family.</text>
</comment>
<feature type="repeat" description="Solcar" evidence="10">
    <location>
        <begin position="236"/>
        <end position="321"/>
    </location>
</feature>
<dbReference type="GO" id="GO:0071913">
    <property type="term" value="F:citrate secondary active transmembrane transporter activity"/>
    <property type="evidence" value="ECO:0007669"/>
    <property type="project" value="TreeGrafter"/>
</dbReference>
<reference evidence="12" key="1">
    <citation type="submission" date="2021-06" db="EMBL/GenBank/DDBJ databases">
        <authorList>
            <person name="Hodson N. C."/>
            <person name="Mongue J. A."/>
            <person name="Jaron S. K."/>
        </authorList>
    </citation>
    <scope>NUCLEOTIDE SEQUENCE</scope>
</reference>
<keyword evidence="7" id="KW-0496">Mitochondrion</keyword>
<accession>A0A8J2JLN5</accession>
<dbReference type="InterPro" id="IPR049563">
    <property type="entry name" value="TXTP-like"/>
</dbReference>
<evidence type="ECO:0000256" key="10">
    <source>
        <dbReference type="PROSITE-ProRule" id="PRU00282"/>
    </source>
</evidence>
<dbReference type="PANTHER" id="PTHR45788">
    <property type="entry name" value="SUCCINATE/FUMARATE MITOCHONDRIAL TRANSPORTER-RELATED"/>
    <property type="match status" value="1"/>
</dbReference>
<protein>
    <recommendedName>
        <fullName evidence="9">Citrate transport protein</fullName>
    </recommendedName>
</protein>
<evidence type="ECO:0000256" key="7">
    <source>
        <dbReference type="ARBA" id="ARBA00023128"/>
    </source>
</evidence>
<evidence type="ECO:0000256" key="5">
    <source>
        <dbReference type="ARBA" id="ARBA00022737"/>
    </source>
</evidence>